<keyword evidence="2" id="KW-1185">Reference proteome</keyword>
<dbReference type="EMBL" id="CM056818">
    <property type="protein sequence ID" value="KAJ8622185.1"/>
    <property type="molecule type" value="Genomic_DNA"/>
</dbReference>
<gene>
    <name evidence="1" type="ORF">MRB53_030714</name>
</gene>
<sequence>MFRLGVKTASNESNENAERLIQGRSNAFVVRNKRRIAGMKDKRWGETIEHARNNKKMTVDSSFIQFLKRRQTSAYY</sequence>
<accession>A0ACC2KM13</accession>
<proteinExistence type="predicted"/>
<protein>
    <submittedName>
        <fullName evidence="1">Uncharacterized protein</fullName>
    </submittedName>
</protein>
<organism evidence="1 2">
    <name type="scientific">Persea americana</name>
    <name type="common">Avocado</name>
    <dbReference type="NCBI Taxonomy" id="3435"/>
    <lineage>
        <taxon>Eukaryota</taxon>
        <taxon>Viridiplantae</taxon>
        <taxon>Streptophyta</taxon>
        <taxon>Embryophyta</taxon>
        <taxon>Tracheophyta</taxon>
        <taxon>Spermatophyta</taxon>
        <taxon>Magnoliopsida</taxon>
        <taxon>Magnoliidae</taxon>
        <taxon>Laurales</taxon>
        <taxon>Lauraceae</taxon>
        <taxon>Persea</taxon>
    </lineage>
</organism>
<reference evidence="1 2" key="1">
    <citation type="journal article" date="2022" name="Hortic Res">
        <title>A haplotype resolved chromosomal level avocado genome allows analysis of novel avocado genes.</title>
        <authorList>
            <person name="Nath O."/>
            <person name="Fletcher S.J."/>
            <person name="Hayward A."/>
            <person name="Shaw L.M."/>
            <person name="Masouleh A.K."/>
            <person name="Furtado A."/>
            <person name="Henry R.J."/>
            <person name="Mitter N."/>
        </authorList>
    </citation>
    <scope>NUCLEOTIDE SEQUENCE [LARGE SCALE GENOMIC DNA]</scope>
    <source>
        <strain evidence="2">cv. Hass</strain>
    </source>
</reference>
<name>A0ACC2KM13_PERAE</name>
<evidence type="ECO:0000313" key="1">
    <source>
        <dbReference type="EMBL" id="KAJ8622185.1"/>
    </source>
</evidence>
<comment type="caution">
    <text evidence="1">The sequence shown here is derived from an EMBL/GenBank/DDBJ whole genome shotgun (WGS) entry which is preliminary data.</text>
</comment>
<dbReference type="Proteomes" id="UP001234297">
    <property type="component" value="Chromosome 10"/>
</dbReference>
<evidence type="ECO:0000313" key="2">
    <source>
        <dbReference type="Proteomes" id="UP001234297"/>
    </source>
</evidence>